<dbReference type="CDD" id="cd13849">
    <property type="entry name" value="CuRO_1_LCC_plant"/>
    <property type="match status" value="1"/>
</dbReference>
<dbReference type="InterPro" id="IPR045087">
    <property type="entry name" value="Cu-oxidase_fam"/>
</dbReference>
<dbReference type="GO" id="GO:0016491">
    <property type="term" value="F:oxidoreductase activity"/>
    <property type="evidence" value="ECO:0007669"/>
    <property type="project" value="TreeGrafter"/>
</dbReference>
<dbReference type="PANTHER" id="PTHR11709">
    <property type="entry name" value="MULTI-COPPER OXIDASE"/>
    <property type="match status" value="1"/>
</dbReference>
<dbReference type="OrthoDB" id="2121828at2759"/>
<feature type="domain" description="Plastocyanin-like" evidence="3">
    <location>
        <begin position="141"/>
        <end position="184"/>
    </location>
</feature>
<evidence type="ECO:0000259" key="4">
    <source>
        <dbReference type="Pfam" id="PF07732"/>
    </source>
</evidence>
<organism evidence="5 6">
    <name type="scientific">Gossypium australe</name>
    <dbReference type="NCBI Taxonomy" id="47621"/>
    <lineage>
        <taxon>Eukaryota</taxon>
        <taxon>Viridiplantae</taxon>
        <taxon>Streptophyta</taxon>
        <taxon>Embryophyta</taxon>
        <taxon>Tracheophyta</taxon>
        <taxon>Spermatophyta</taxon>
        <taxon>Magnoliopsida</taxon>
        <taxon>eudicotyledons</taxon>
        <taxon>Gunneridae</taxon>
        <taxon>Pentapetalae</taxon>
        <taxon>rosids</taxon>
        <taxon>malvids</taxon>
        <taxon>Malvales</taxon>
        <taxon>Malvaceae</taxon>
        <taxon>Malvoideae</taxon>
        <taxon>Gossypium</taxon>
    </lineage>
</organism>
<keyword evidence="6" id="KW-1185">Reference proteome</keyword>
<name>A0A5B6X0G4_9ROSI</name>
<dbReference type="AlphaFoldDB" id="A0A5B6X0G4"/>
<comment type="similarity">
    <text evidence="1">Belongs to the multicopper oxidase family.</text>
</comment>
<protein>
    <submittedName>
        <fullName evidence="5">Laccase-7-like</fullName>
    </submittedName>
</protein>
<evidence type="ECO:0000256" key="1">
    <source>
        <dbReference type="ARBA" id="ARBA00010609"/>
    </source>
</evidence>
<dbReference type="InterPro" id="IPR001117">
    <property type="entry name" value="Cu-oxidase_2nd"/>
</dbReference>
<dbReference type="InterPro" id="IPR011707">
    <property type="entry name" value="Cu-oxidase-like_N"/>
</dbReference>
<feature type="chain" id="PRO_5022889368" evidence="2">
    <location>
        <begin position="24"/>
        <end position="192"/>
    </location>
</feature>
<dbReference type="Pfam" id="PF07732">
    <property type="entry name" value="Cu-oxidase_3"/>
    <property type="match status" value="1"/>
</dbReference>
<dbReference type="InterPro" id="IPR008972">
    <property type="entry name" value="Cupredoxin"/>
</dbReference>
<dbReference type="Gene3D" id="2.60.40.420">
    <property type="entry name" value="Cupredoxins - blue copper proteins"/>
    <property type="match status" value="1"/>
</dbReference>
<evidence type="ECO:0000313" key="5">
    <source>
        <dbReference type="EMBL" id="KAA3487709.1"/>
    </source>
</evidence>
<evidence type="ECO:0000256" key="2">
    <source>
        <dbReference type="SAM" id="SignalP"/>
    </source>
</evidence>
<proteinExistence type="inferred from homology"/>
<dbReference type="Proteomes" id="UP000325315">
    <property type="component" value="Unassembled WGS sequence"/>
</dbReference>
<dbReference type="Pfam" id="PF00394">
    <property type="entry name" value="Cu-oxidase"/>
    <property type="match status" value="1"/>
</dbReference>
<gene>
    <name evidence="5" type="ORF">EPI10_031522</name>
</gene>
<evidence type="ECO:0000259" key="3">
    <source>
        <dbReference type="Pfam" id="PF00394"/>
    </source>
</evidence>
<accession>A0A5B6X0G4</accession>
<feature type="domain" description="Plastocyanin-like" evidence="4">
    <location>
        <begin position="65"/>
        <end position="129"/>
    </location>
</feature>
<comment type="caution">
    <text evidence="5">The sequence shown here is derived from an EMBL/GenBank/DDBJ whole genome shotgun (WGS) entry which is preliminary data.</text>
</comment>
<dbReference type="GO" id="GO:0005507">
    <property type="term" value="F:copper ion binding"/>
    <property type="evidence" value="ECO:0007669"/>
    <property type="project" value="InterPro"/>
</dbReference>
<dbReference type="SUPFAM" id="SSF49503">
    <property type="entry name" value="Cupredoxins"/>
    <property type="match status" value="1"/>
</dbReference>
<reference evidence="6" key="1">
    <citation type="journal article" date="2019" name="Plant Biotechnol. J.">
        <title>Genome sequencing of the Australian wild diploid species Gossypium australe highlights disease resistance and delayed gland morphogenesis.</title>
        <authorList>
            <person name="Cai Y."/>
            <person name="Cai X."/>
            <person name="Wang Q."/>
            <person name="Wang P."/>
            <person name="Zhang Y."/>
            <person name="Cai C."/>
            <person name="Xu Y."/>
            <person name="Wang K."/>
            <person name="Zhou Z."/>
            <person name="Wang C."/>
            <person name="Geng S."/>
            <person name="Li B."/>
            <person name="Dong Q."/>
            <person name="Hou Y."/>
            <person name="Wang H."/>
            <person name="Ai P."/>
            <person name="Liu Z."/>
            <person name="Yi F."/>
            <person name="Sun M."/>
            <person name="An G."/>
            <person name="Cheng J."/>
            <person name="Zhang Y."/>
            <person name="Shi Q."/>
            <person name="Xie Y."/>
            <person name="Shi X."/>
            <person name="Chang Y."/>
            <person name="Huang F."/>
            <person name="Chen Y."/>
            <person name="Hong S."/>
            <person name="Mi L."/>
            <person name="Sun Q."/>
            <person name="Zhang L."/>
            <person name="Zhou B."/>
            <person name="Peng R."/>
            <person name="Zhang X."/>
            <person name="Liu F."/>
        </authorList>
    </citation>
    <scope>NUCLEOTIDE SEQUENCE [LARGE SCALE GENOMIC DNA]</scope>
    <source>
        <strain evidence="6">cv. PA1801</strain>
    </source>
</reference>
<dbReference type="PANTHER" id="PTHR11709:SF9">
    <property type="entry name" value="LACCASE-7"/>
    <property type="match status" value="1"/>
</dbReference>
<dbReference type="InterPro" id="IPR034288">
    <property type="entry name" value="CuRO_1_LCC"/>
</dbReference>
<evidence type="ECO:0000313" key="6">
    <source>
        <dbReference type="Proteomes" id="UP000325315"/>
    </source>
</evidence>
<dbReference type="EMBL" id="SMMG02000001">
    <property type="protein sequence ID" value="KAA3487709.1"/>
    <property type="molecule type" value="Genomic_DNA"/>
</dbReference>
<sequence length="192" mass="21515">MERHFFFSACALLLLAASTASDARIVEHTFFVQNLTVNKLCNTQIITAVNGRLPGPTIRVQEGDTHGVFQRLSGWADGPSMITQCPIRPGCKYIYKFTIIDQEGTLWWHAHVSFLRATVYGALIIRPRDGHSYPFPMPYKEVPILLGEWWNTNVFDVEKLAVATGAAPNLSIAYTINGWPGDLYPCSENRTL</sequence>
<feature type="signal peptide" evidence="2">
    <location>
        <begin position="1"/>
        <end position="23"/>
    </location>
</feature>
<keyword evidence="2" id="KW-0732">Signal</keyword>